<comment type="caution">
    <text evidence="7">The sequence shown here is derived from an EMBL/GenBank/DDBJ whole genome shotgun (WGS) entry which is preliminary data.</text>
</comment>
<dbReference type="Gene3D" id="1.10.510.10">
    <property type="entry name" value="Transferase(Phosphotransferase) domain 1"/>
    <property type="match status" value="1"/>
</dbReference>
<evidence type="ECO:0000256" key="4">
    <source>
        <dbReference type="ARBA" id="ARBA00022777"/>
    </source>
</evidence>
<dbReference type="PANTHER" id="PTHR27002">
    <property type="entry name" value="RECEPTOR-LIKE SERINE/THREONINE-PROTEIN KINASE SD1-8"/>
    <property type="match status" value="1"/>
</dbReference>
<accession>A0A2P6S2P0</accession>
<dbReference type="GO" id="GO:0004674">
    <property type="term" value="F:protein serine/threonine kinase activity"/>
    <property type="evidence" value="ECO:0007669"/>
    <property type="project" value="UniProtKB-KW"/>
</dbReference>
<keyword evidence="3" id="KW-0547">Nucleotide-binding</keyword>
<keyword evidence="2 7" id="KW-0808">Transferase</keyword>
<dbReference type="InterPro" id="IPR011009">
    <property type="entry name" value="Kinase-like_dom_sf"/>
</dbReference>
<dbReference type="Gramene" id="PRQ52926">
    <property type="protein sequence ID" value="PRQ52926"/>
    <property type="gene ID" value="RchiOBHm_Chr2g0160861"/>
</dbReference>
<dbReference type="PANTHER" id="PTHR27002:SF841">
    <property type="entry name" value="RECEPTOR-LIKE SERINE_THREONINE-PROTEIN KINASE"/>
    <property type="match status" value="1"/>
</dbReference>
<reference evidence="7 8" key="1">
    <citation type="journal article" date="2018" name="Nat. Genet.">
        <title>The Rosa genome provides new insights in the design of modern roses.</title>
        <authorList>
            <person name="Bendahmane M."/>
        </authorList>
    </citation>
    <scope>NUCLEOTIDE SEQUENCE [LARGE SCALE GENOMIC DNA]</scope>
    <source>
        <strain evidence="8">cv. Old Blush</strain>
    </source>
</reference>
<dbReference type="STRING" id="74649.A0A2P6S2P0"/>
<evidence type="ECO:0000256" key="5">
    <source>
        <dbReference type="ARBA" id="ARBA00022840"/>
    </source>
</evidence>
<gene>
    <name evidence="7" type="ORF">RchiOBHm_Chr2g0160861</name>
</gene>
<proteinExistence type="predicted"/>
<name>A0A2P6S2P0_ROSCH</name>
<evidence type="ECO:0000259" key="6">
    <source>
        <dbReference type="PROSITE" id="PS50011"/>
    </source>
</evidence>
<keyword evidence="4" id="KW-0418">Kinase</keyword>
<organism evidence="7 8">
    <name type="scientific">Rosa chinensis</name>
    <name type="common">China rose</name>
    <dbReference type="NCBI Taxonomy" id="74649"/>
    <lineage>
        <taxon>Eukaryota</taxon>
        <taxon>Viridiplantae</taxon>
        <taxon>Streptophyta</taxon>
        <taxon>Embryophyta</taxon>
        <taxon>Tracheophyta</taxon>
        <taxon>Spermatophyta</taxon>
        <taxon>Magnoliopsida</taxon>
        <taxon>eudicotyledons</taxon>
        <taxon>Gunneridae</taxon>
        <taxon>Pentapetalae</taxon>
        <taxon>rosids</taxon>
        <taxon>fabids</taxon>
        <taxon>Rosales</taxon>
        <taxon>Rosaceae</taxon>
        <taxon>Rosoideae</taxon>
        <taxon>Rosoideae incertae sedis</taxon>
        <taxon>Rosa</taxon>
    </lineage>
</organism>
<dbReference type="Proteomes" id="UP000238479">
    <property type="component" value="Chromosome 2"/>
</dbReference>
<evidence type="ECO:0000256" key="2">
    <source>
        <dbReference type="ARBA" id="ARBA00022679"/>
    </source>
</evidence>
<dbReference type="SUPFAM" id="SSF56112">
    <property type="entry name" value="Protein kinase-like (PK-like)"/>
    <property type="match status" value="1"/>
</dbReference>
<evidence type="ECO:0000313" key="8">
    <source>
        <dbReference type="Proteomes" id="UP000238479"/>
    </source>
</evidence>
<protein>
    <recommendedName>
        <fullName evidence="6">Protein kinase domain-containing protein</fullName>
    </recommendedName>
</protein>
<dbReference type="GO" id="GO:0005524">
    <property type="term" value="F:ATP binding"/>
    <property type="evidence" value="ECO:0007669"/>
    <property type="project" value="UniProtKB-KW"/>
</dbReference>
<dbReference type="AlphaFoldDB" id="A0A2P6S2P0"/>
<dbReference type="GO" id="GO:0005886">
    <property type="term" value="C:plasma membrane"/>
    <property type="evidence" value="ECO:0007669"/>
    <property type="project" value="TreeGrafter"/>
</dbReference>
<evidence type="ECO:0000256" key="3">
    <source>
        <dbReference type="ARBA" id="ARBA00022741"/>
    </source>
</evidence>
<dbReference type="EMBL" id="PDCK01000040">
    <property type="protein sequence ID" value="PRQ52926.1"/>
    <property type="molecule type" value="Genomic_DNA"/>
</dbReference>
<evidence type="ECO:0000313" key="7">
    <source>
        <dbReference type="EMBL" id="PRQ52926.1"/>
    </source>
</evidence>
<keyword evidence="1" id="KW-0723">Serine/threonine-protein kinase</keyword>
<dbReference type="PROSITE" id="PS50011">
    <property type="entry name" value="PROTEIN_KINASE_DOM"/>
    <property type="match status" value="1"/>
</dbReference>
<keyword evidence="8" id="KW-1185">Reference proteome</keyword>
<dbReference type="Pfam" id="PF00069">
    <property type="entry name" value="Pkinase"/>
    <property type="match status" value="1"/>
</dbReference>
<keyword evidence="5" id="KW-0067">ATP-binding</keyword>
<evidence type="ECO:0000256" key="1">
    <source>
        <dbReference type="ARBA" id="ARBA00022527"/>
    </source>
</evidence>
<dbReference type="InterPro" id="IPR000719">
    <property type="entry name" value="Prot_kinase_dom"/>
</dbReference>
<sequence>MNSKVLDFGMARIFGVDQTEGNTNRVVGTYYMSPEYALYDHFSEKLDVFGFGVLLLAIAWKLWKEGRGIEVVDASVRETSQFHEASFKVYPCRLFVCSRSSR</sequence>
<feature type="domain" description="Protein kinase" evidence="6">
    <location>
        <begin position="1"/>
        <end position="102"/>
    </location>
</feature>